<gene>
    <name evidence="9" type="ORF">C5167_014524</name>
</gene>
<keyword evidence="1" id="KW-0479">Metal-binding</keyword>
<dbReference type="GO" id="GO:0008270">
    <property type="term" value="F:zinc ion binding"/>
    <property type="evidence" value="ECO:0007669"/>
    <property type="project" value="UniProtKB-KW"/>
</dbReference>
<keyword evidence="10" id="KW-1185">Reference proteome</keyword>
<sequence>MVVGSLFPAIKCGASSFVSVYVTVCVSRLLIVSLRTTLIAIVFRRFMQLPVPRIKKTNQLIQSDLTTNFQHCMQYLGMSAYSTCRRYWTKGGALRNVPIGGGCRKNKGSIVSSNSIKTNSNGKIRTASPDIVKSSLGFGYDQELTPSSHNQIIWPSQQPQSSQLLALLKANTPNPNPNRNPNSIKEEGNMIGSHMMSDSSVTSMGSLNGRSLSLDPMANNAPFSLCSSFWRNNSQQQAQQQQQQGFLVGEVQNTGIQELYQRLRSSANYYSSDNSSASVLNSVATTASTNSSSMFEPAATVIAGGELSYSWNNPSFNWSNLSTTNGAFP</sequence>
<dbReference type="Proteomes" id="UP000316621">
    <property type="component" value="Chromosome 3"/>
</dbReference>
<dbReference type="AlphaFoldDB" id="A0A4Y7J7C1"/>
<evidence type="ECO:0000256" key="2">
    <source>
        <dbReference type="ARBA" id="ARBA00022771"/>
    </source>
</evidence>
<dbReference type="InterPro" id="IPR003851">
    <property type="entry name" value="Znf_Dof"/>
</dbReference>
<evidence type="ECO:0000256" key="7">
    <source>
        <dbReference type="ARBA" id="ARBA00023242"/>
    </source>
</evidence>
<dbReference type="Gramene" id="RZC55668">
    <property type="protein sequence ID" value="RZC55668"/>
    <property type="gene ID" value="C5167_014524"/>
</dbReference>
<organism evidence="9 10">
    <name type="scientific">Papaver somniferum</name>
    <name type="common">Opium poppy</name>
    <dbReference type="NCBI Taxonomy" id="3469"/>
    <lineage>
        <taxon>Eukaryota</taxon>
        <taxon>Viridiplantae</taxon>
        <taxon>Streptophyta</taxon>
        <taxon>Embryophyta</taxon>
        <taxon>Tracheophyta</taxon>
        <taxon>Spermatophyta</taxon>
        <taxon>Magnoliopsida</taxon>
        <taxon>Ranunculales</taxon>
        <taxon>Papaveraceae</taxon>
        <taxon>Papaveroideae</taxon>
        <taxon>Papaver</taxon>
    </lineage>
</organism>
<dbReference type="EMBL" id="CM010717">
    <property type="protein sequence ID" value="RZC55668.1"/>
    <property type="molecule type" value="Genomic_DNA"/>
</dbReference>
<dbReference type="GO" id="GO:0003677">
    <property type="term" value="F:DNA binding"/>
    <property type="evidence" value="ECO:0007669"/>
    <property type="project" value="UniProtKB-KW"/>
</dbReference>
<proteinExistence type="predicted"/>
<dbReference type="Pfam" id="PF02701">
    <property type="entry name" value="Zn_ribbon_Dof"/>
    <property type="match status" value="1"/>
</dbReference>
<accession>A0A4Y7J7C1</accession>
<keyword evidence="2" id="KW-0863">Zinc-finger</keyword>
<name>A0A4Y7J7C1_PAPSO</name>
<dbReference type="GO" id="GO:0003700">
    <property type="term" value="F:DNA-binding transcription factor activity"/>
    <property type="evidence" value="ECO:0007669"/>
    <property type="project" value="InterPro"/>
</dbReference>
<protein>
    <recommendedName>
        <fullName evidence="8">Dof-type domain-containing protein</fullName>
    </recommendedName>
</protein>
<evidence type="ECO:0000256" key="4">
    <source>
        <dbReference type="ARBA" id="ARBA00023015"/>
    </source>
</evidence>
<keyword evidence="3" id="KW-0862">Zinc</keyword>
<evidence type="ECO:0000256" key="5">
    <source>
        <dbReference type="ARBA" id="ARBA00023125"/>
    </source>
</evidence>
<dbReference type="OMA" id="WWAMAKS"/>
<dbReference type="PANTHER" id="PTHR31992">
    <property type="entry name" value="DOF ZINC FINGER PROTEIN DOF1.4-RELATED"/>
    <property type="match status" value="1"/>
</dbReference>
<feature type="domain" description="Dof-type" evidence="8">
    <location>
        <begin position="83"/>
        <end position="107"/>
    </location>
</feature>
<keyword evidence="5" id="KW-0238">DNA-binding</keyword>
<dbReference type="PANTHER" id="PTHR31992:SF313">
    <property type="entry name" value="DOF ZINC FINGER PROTEIN DOF5.7"/>
    <property type="match status" value="1"/>
</dbReference>
<evidence type="ECO:0000256" key="6">
    <source>
        <dbReference type="ARBA" id="ARBA00023163"/>
    </source>
</evidence>
<evidence type="ECO:0000256" key="3">
    <source>
        <dbReference type="ARBA" id="ARBA00022833"/>
    </source>
</evidence>
<keyword evidence="4" id="KW-0805">Transcription regulation</keyword>
<keyword evidence="7" id="KW-0539">Nucleus</keyword>
<evidence type="ECO:0000313" key="9">
    <source>
        <dbReference type="EMBL" id="RZC55668.1"/>
    </source>
</evidence>
<keyword evidence="6" id="KW-0804">Transcription</keyword>
<evidence type="ECO:0000256" key="1">
    <source>
        <dbReference type="ARBA" id="ARBA00022723"/>
    </source>
</evidence>
<dbReference type="InterPro" id="IPR045174">
    <property type="entry name" value="Dof"/>
</dbReference>
<reference evidence="9 10" key="1">
    <citation type="journal article" date="2018" name="Science">
        <title>The opium poppy genome and morphinan production.</title>
        <authorList>
            <person name="Guo L."/>
            <person name="Winzer T."/>
            <person name="Yang X."/>
            <person name="Li Y."/>
            <person name="Ning Z."/>
            <person name="He Z."/>
            <person name="Teodor R."/>
            <person name="Lu Y."/>
            <person name="Bowser T.A."/>
            <person name="Graham I.A."/>
            <person name="Ye K."/>
        </authorList>
    </citation>
    <scope>NUCLEOTIDE SEQUENCE [LARGE SCALE GENOMIC DNA]</scope>
    <source>
        <strain evidence="10">cv. HN1</strain>
        <tissue evidence="9">Leaves</tissue>
    </source>
</reference>
<evidence type="ECO:0000313" key="10">
    <source>
        <dbReference type="Proteomes" id="UP000316621"/>
    </source>
</evidence>
<evidence type="ECO:0000259" key="8">
    <source>
        <dbReference type="Pfam" id="PF02701"/>
    </source>
</evidence>